<organism evidence="1 2">
    <name type="scientific">Kaistia soli DSM 19436</name>
    <dbReference type="NCBI Taxonomy" id="1122133"/>
    <lineage>
        <taxon>Bacteria</taxon>
        <taxon>Pseudomonadati</taxon>
        <taxon>Pseudomonadota</taxon>
        <taxon>Alphaproteobacteria</taxon>
        <taxon>Hyphomicrobiales</taxon>
        <taxon>Kaistiaceae</taxon>
        <taxon>Kaistia</taxon>
    </lineage>
</organism>
<dbReference type="RefSeq" id="WP_073055097.1">
    <property type="nucleotide sequence ID" value="NZ_FQUP01000003.1"/>
</dbReference>
<keyword evidence="2" id="KW-1185">Reference proteome</keyword>
<sequence>MDAFAFAATEVRQHDPERFFADLFAPETERRYLFALHAFNLEIARVRERVSEALPGEIRLQWWRDLLEGSAHGEVAGNPIAAALIETIGLNNLPRAALINLIEARVFDLYNDPMPSLSDLEGHAGETAAALIQCGALILAKGRDPGSADASGHAGVAQAIAGLLRALPWHARRQQLYLPADLMGKHGAKADDIFAGRTTPALMALLAEMRAIARDHLHKARAAIGQLDPSLLPAFLPVALVEPTLLKMEKRGYDPFQTAVALPQWQVQWRLWRAARRGNI</sequence>
<evidence type="ECO:0000313" key="1">
    <source>
        <dbReference type="EMBL" id="SHG04924.1"/>
    </source>
</evidence>
<dbReference type="EMBL" id="FQUP01000003">
    <property type="protein sequence ID" value="SHG04924.1"/>
    <property type="molecule type" value="Genomic_DNA"/>
</dbReference>
<dbReference type="Gene3D" id="1.10.600.10">
    <property type="entry name" value="Farnesyl Diphosphate Synthase"/>
    <property type="match status" value="1"/>
</dbReference>
<reference evidence="1 2" key="1">
    <citation type="submission" date="2016-11" db="EMBL/GenBank/DDBJ databases">
        <authorList>
            <person name="Jaros S."/>
            <person name="Januszkiewicz K."/>
            <person name="Wedrychowicz H."/>
        </authorList>
    </citation>
    <scope>NUCLEOTIDE SEQUENCE [LARGE SCALE GENOMIC DNA]</scope>
    <source>
        <strain evidence="1 2">DSM 19436</strain>
    </source>
</reference>
<dbReference type="InterPro" id="IPR008949">
    <property type="entry name" value="Isoprenoid_synthase_dom_sf"/>
</dbReference>
<evidence type="ECO:0000313" key="2">
    <source>
        <dbReference type="Proteomes" id="UP000184485"/>
    </source>
</evidence>
<protein>
    <submittedName>
        <fullName evidence="1">Phytoene synthase</fullName>
    </submittedName>
</protein>
<name>A0A1M5GMG9_9HYPH</name>
<dbReference type="InterPro" id="IPR002060">
    <property type="entry name" value="Squ/phyt_synthse"/>
</dbReference>
<dbReference type="AlphaFoldDB" id="A0A1M5GMG9"/>
<dbReference type="Pfam" id="PF00494">
    <property type="entry name" value="SQS_PSY"/>
    <property type="match status" value="1"/>
</dbReference>
<accession>A0A1M5GMG9</accession>
<dbReference type="PANTHER" id="PTHR31480">
    <property type="entry name" value="BIFUNCTIONAL LYCOPENE CYCLASE/PHYTOENE SYNTHASE"/>
    <property type="match status" value="1"/>
</dbReference>
<dbReference type="SUPFAM" id="SSF48576">
    <property type="entry name" value="Terpenoid synthases"/>
    <property type="match status" value="1"/>
</dbReference>
<gene>
    <name evidence="1" type="ORF">SAMN02745157_3458</name>
</gene>
<dbReference type="Proteomes" id="UP000184485">
    <property type="component" value="Unassembled WGS sequence"/>
</dbReference>
<dbReference type="STRING" id="1122133.SAMN02745157_3458"/>
<proteinExistence type="predicted"/>
<dbReference type="GO" id="GO:0016765">
    <property type="term" value="F:transferase activity, transferring alkyl or aryl (other than methyl) groups"/>
    <property type="evidence" value="ECO:0007669"/>
    <property type="project" value="UniProtKB-ARBA"/>
</dbReference>
<dbReference type="OrthoDB" id="9814909at2"/>